<dbReference type="PANTHER" id="PTHR11482:SF42">
    <property type="entry name" value="ORNITHINE DECARBOXYLASE"/>
    <property type="match status" value="1"/>
</dbReference>
<dbReference type="GO" id="GO:0033387">
    <property type="term" value="P:putrescine biosynthetic process from arginine, via ornithine"/>
    <property type="evidence" value="ECO:0007669"/>
    <property type="project" value="TreeGrafter"/>
</dbReference>
<evidence type="ECO:0000256" key="4">
    <source>
        <dbReference type="ARBA" id="ARBA00049127"/>
    </source>
</evidence>
<dbReference type="PRINTS" id="PR01182">
    <property type="entry name" value="ORNDCRBXLASE"/>
</dbReference>
<keyword evidence="1" id="KW-0456">Lyase</keyword>
<comment type="caution">
    <text evidence="7">The sequence shown here is derived from an EMBL/GenBank/DDBJ whole genome shotgun (WGS) entry which is preliminary data.</text>
</comment>
<dbReference type="Gene3D" id="3.20.20.10">
    <property type="entry name" value="Alanine racemase"/>
    <property type="match status" value="1"/>
</dbReference>
<organism evidence="7 8">
    <name type="scientific">Conger conger</name>
    <name type="common">Conger eel</name>
    <name type="synonym">Muraena conger</name>
    <dbReference type="NCBI Taxonomy" id="82655"/>
    <lineage>
        <taxon>Eukaryota</taxon>
        <taxon>Metazoa</taxon>
        <taxon>Chordata</taxon>
        <taxon>Craniata</taxon>
        <taxon>Vertebrata</taxon>
        <taxon>Euteleostomi</taxon>
        <taxon>Actinopterygii</taxon>
        <taxon>Neopterygii</taxon>
        <taxon>Teleostei</taxon>
        <taxon>Anguilliformes</taxon>
        <taxon>Congridae</taxon>
        <taxon>Conger</taxon>
    </lineage>
</organism>
<keyword evidence="1" id="KW-0210">Decarboxylase</keyword>
<dbReference type="OrthoDB" id="5034579at2759"/>
<comment type="catalytic activity">
    <reaction evidence="4">
        <text>L-ornithine + H(+) = putrescine + CO2</text>
        <dbReference type="Rhea" id="RHEA:22964"/>
        <dbReference type="ChEBI" id="CHEBI:15378"/>
        <dbReference type="ChEBI" id="CHEBI:16526"/>
        <dbReference type="ChEBI" id="CHEBI:46911"/>
        <dbReference type="ChEBI" id="CHEBI:326268"/>
        <dbReference type="EC" id="4.1.1.17"/>
    </reaction>
</comment>
<dbReference type="InterPro" id="IPR022644">
    <property type="entry name" value="De-COase2_N"/>
</dbReference>
<reference evidence="7" key="1">
    <citation type="journal article" date="2023" name="Science">
        <title>Genome structures resolve the early diversification of teleost fishes.</title>
        <authorList>
            <person name="Parey E."/>
            <person name="Louis A."/>
            <person name="Montfort J."/>
            <person name="Bouchez O."/>
            <person name="Roques C."/>
            <person name="Iampietro C."/>
            <person name="Lluch J."/>
            <person name="Castinel A."/>
            <person name="Donnadieu C."/>
            <person name="Desvignes T."/>
            <person name="Floi Bucao C."/>
            <person name="Jouanno E."/>
            <person name="Wen M."/>
            <person name="Mejri S."/>
            <person name="Dirks R."/>
            <person name="Jansen H."/>
            <person name="Henkel C."/>
            <person name="Chen W.J."/>
            <person name="Zahm M."/>
            <person name="Cabau C."/>
            <person name="Klopp C."/>
            <person name="Thompson A.W."/>
            <person name="Robinson-Rechavi M."/>
            <person name="Braasch I."/>
            <person name="Lecointre G."/>
            <person name="Bobe J."/>
            <person name="Postlethwait J.H."/>
            <person name="Berthelot C."/>
            <person name="Roest Crollius H."/>
            <person name="Guiguen Y."/>
        </authorList>
    </citation>
    <scope>NUCLEOTIDE SEQUENCE</scope>
    <source>
        <strain evidence="7">Concon-B</strain>
    </source>
</reference>
<dbReference type="InterPro" id="IPR022643">
    <property type="entry name" value="De-COase2_C"/>
</dbReference>
<feature type="domain" description="Orn/DAP/Arg decarboxylase 2 C-terminal" evidence="5">
    <location>
        <begin position="124"/>
        <end position="229"/>
    </location>
</feature>
<dbReference type="Proteomes" id="UP001152803">
    <property type="component" value="Unassembled WGS sequence"/>
</dbReference>
<evidence type="ECO:0000259" key="6">
    <source>
        <dbReference type="Pfam" id="PF02784"/>
    </source>
</evidence>
<proteinExistence type="predicted"/>
<name>A0A9Q1E0T1_CONCO</name>
<dbReference type="SUPFAM" id="SSF51419">
    <property type="entry name" value="PLP-binding barrel"/>
    <property type="match status" value="1"/>
</dbReference>
<accession>A0A9Q1E0T1</accession>
<dbReference type="GO" id="GO:0004586">
    <property type="term" value="F:ornithine decarboxylase activity"/>
    <property type="evidence" value="ECO:0007669"/>
    <property type="project" value="UniProtKB-EC"/>
</dbReference>
<dbReference type="Pfam" id="PF00278">
    <property type="entry name" value="Orn_DAP_Arg_deC"/>
    <property type="match status" value="1"/>
</dbReference>
<evidence type="ECO:0000256" key="1">
    <source>
        <dbReference type="ARBA" id="ARBA00022793"/>
    </source>
</evidence>
<dbReference type="Pfam" id="PF02784">
    <property type="entry name" value="Orn_Arg_deC_N"/>
    <property type="match status" value="1"/>
</dbReference>
<sequence length="271" mass="29908">MTFDNEAELIKIAQCCENAKLVLRIAVDDSGSMLSMSKKFEAKLERCPALLKQAKKLGLDVIGVSFHVGSYCMTPVAYTKAITNARNVFDLAMAVDINKALDKYFPVSTGVQIISEPGRFFPSSAYTLAVNIIGKRVDMEKSADDGKEDGANSKTISYYVNDGIHTSFGFVVFPFAYVLPSTHKRSKPGERFYPSTIYGQTCDGHDQIVEDYSLPEAQEGEWMLFHHMGAYTVSTMTDFNGFPKPETQFVMTRKAWPLVLLFGPGGDLTGG</sequence>
<dbReference type="EC" id="4.1.1.17" evidence="3"/>
<dbReference type="GO" id="GO:0005737">
    <property type="term" value="C:cytoplasm"/>
    <property type="evidence" value="ECO:0007669"/>
    <property type="project" value="TreeGrafter"/>
</dbReference>
<evidence type="ECO:0000313" key="8">
    <source>
        <dbReference type="Proteomes" id="UP001152803"/>
    </source>
</evidence>
<protein>
    <recommendedName>
        <fullName evidence="3">ornithine decarboxylase</fullName>
        <ecNumber evidence="3">4.1.1.17</ecNumber>
    </recommendedName>
</protein>
<dbReference type="Gene3D" id="2.40.37.10">
    <property type="entry name" value="Lyase, Ornithine Decarboxylase, Chain A, domain 1"/>
    <property type="match status" value="1"/>
</dbReference>
<evidence type="ECO:0000259" key="5">
    <source>
        <dbReference type="Pfam" id="PF00278"/>
    </source>
</evidence>
<comment type="pathway">
    <text evidence="2">Amine and polyamine biosynthesis; putrescine biosynthesis via L-ornithine pathway; putrescine from L-ornithine: step 1/1.</text>
</comment>
<evidence type="ECO:0000256" key="3">
    <source>
        <dbReference type="ARBA" id="ARBA00034138"/>
    </source>
</evidence>
<feature type="domain" description="Orn/DAP/Arg decarboxylase 2 N-terminal" evidence="6">
    <location>
        <begin position="1"/>
        <end position="92"/>
    </location>
</feature>
<dbReference type="SUPFAM" id="SSF50621">
    <property type="entry name" value="Alanine racemase C-terminal domain-like"/>
    <property type="match status" value="1"/>
</dbReference>
<gene>
    <name evidence="7" type="ORF">COCON_G00001860</name>
</gene>
<evidence type="ECO:0000256" key="2">
    <source>
        <dbReference type="ARBA" id="ARBA00034115"/>
    </source>
</evidence>
<dbReference type="InterPro" id="IPR029066">
    <property type="entry name" value="PLP-binding_barrel"/>
</dbReference>
<dbReference type="InterPro" id="IPR002433">
    <property type="entry name" value="Orn_de-COase"/>
</dbReference>
<dbReference type="EMBL" id="JAFJMO010000001">
    <property type="protein sequence ID" value="KAJ8287527.1"/>
    <property type="molecule type" value="Genomic_DNA"/>
</dbReference>
<evidence type="ECO:0000313" key="7">
    <source>
        <dbReference type="EMBL" id="KAJ8287527.1"/>
    </source>
</evidence>
<keyword evidence="8" id="KW-1185">Reference proteome</keyword>
<dbReference type="InterPro" id="IPR009006">
    <property type="entry name" value="Ala_racemase/Decarboxylase_C"/>
</dbReference>
<dbReference type="AlphaFoldDB" id="A0A9Q1E0T1"/>
<dbReference type="PANTHER" id="PTHR11482">
    <property type="entry name" value="ARGININE/DIAMINOPIMELATE/ORNITHINE DECARBOXYLASE"/>
    <property type="match status" value="1"/>
</dbReference>